<reference evidence="1 2" key="1">
    <citation type="submission" date="2015-04" db="EMBL/GenBank/DDBJ databases">
        <title>Whole genome shotgun sequence of Flavihumibacter petaseus NBRC 106054.</title>
        <authorList>
            <person name="Miyazawa S."/>
            <person name="Hosoyama A."/>
            <person name="Hashimoto M."/>
            <person name="Noguchi M."/>
            <person name="Tsuchikane K."/>
            <person name="Ohji S."/>
            <person name="Yamazoe A."/>
            <person name="Ichikawa N."/>
            <person name="Kimura A."/>
            <person name="Fujita N."/>
        </authorList>
    </citation>
    <scope>NUCLEOTIDE SEQUENCE [LARGE SCALE GENOMIC DNA]</scope>
    <source>
        <strain evidence="1 2">NBRC 106054</strain>
    </source>
</reference>
<evidence type="ECO:0000313" key="2">
    <source>
        <dbReference type="Proteomes" id="UP000033121"/>
    </source>
</evidence>
<name>A0A0E9N0I2_9BACT</name>
<dbReference type="AlphaFoldDB" id="A0A0E9N0I2"/>
<dbReference type="STRING" id="1220578.FPE01S_02_02500"/>
<organism evidence="1 2">
    <name type="scientific">Flavihumibacter petaseus NBRC 106054</name>
    <dbReference type="NCBI Taxonomy" id="1220578"/>
    <lineage>
        <taxon>Bacteria</taxon>
        <taxon>Pseudomonadati</taxon>
        <taxon>Bacteroidota</taxon>
        <taxon>Chitinophagia</taxon>
        <taxon>Chitinophagales</taxon>
        <taxon>Chitinophagaceae</taxon>
        <taxon>Flavihumibacter</taxon>
    </lineage>
</organism>
<comment type="caution">
    <text evidence="1">The sequence shown here is derived from an EMBL/GenBank/DDBJ whole genome shotgun (WGS) entry which is preliminary data.</text>
</comment>
<sequence length="105" mass="11219">MEDAGLKKPLTAMTVRFTATAAVCISCIIGCAGKAVAQGHPAERAAKPLFDSVKVQDLPSDEHDPAVFNETSLRWDKVFGKSFAVNINGTYSMGTDWYADSSGPH</sequence>
<dbReference type="Proteomes" id="UP000033121">
    <property type="component" value="Unassembled WGS sequence"/>
</dbReference>
<keyword evidence="2" id="KW-1185">Reference proteome</keyword>
<proteinExistence type="predicted"/>
<gene>
    <name evidence="1" type="ORF">FPE01S_02_02500</name>
</gene>
<evidence type="ECO:0000313" key="1">
    <source>
        <dbReference type="EMBL" id="GAO43146.1"/>
    </source>
</evidence>
<accession>A0A0E9N0I2</accession>
<protein>
    <submittedName>
        <fullName evidence="1">Uncharacterized protein</fullName>
    </submittedName>
</protein>
<dbReference type="EMBL" id="BBWV01000002">
    <property type="protein sequence ID" value="GAO43146.1"/>
    <property type="molecule type" value="Genomic_DNA"/>
</dbReference>